<comment type="caution">
    <text evidence="1">The sequence shown here is derived from an EMBL/GenBank/DDBJ whole genome shotgun (WGS) entry which is preliminary data.</text>
</comment>
<evidence type="ECO:0000313" key="2">
    <source>
        <dbReference type="Proteomes" id="UP001501423"/>
    </source>
</evidence>
<evidence type="ECO:0000313" key="1">
    <source>
        <dbReference type="EMBL" id="GAA2917064.1"/>
    </source>
</evidence>
<proteinExistence type="predicted"/>
<dbReference type="Proteomes" id="UP001501423">
    <property type="component" value="Unassembled WGS sequence"/>
</dbReference>
<reference evidence="2" key="1">
    <citation type="journal article" date="2019" name="Int. J. Syst. Evol. Microbiol.">
        <title>The Global Catalogue of Microorganisms (GCM) 10K type strain sequencing project: providing services to taxonomists for standard genome sequencing and annotation.</title>
        <authorList>
            <consortium name="The Broad Institute Genomics Platform"/>
            <consortium name="The Broad Institute Genome Sequencing Center for Infectious Disease"/>
            <person name="Wu L."/>
            <person name="Ma J."/>
        </authorList>
    </citation>
    <scope>NUCLEOTIDE SEQUENCE [LARGE SCALE GENOMIC DNA]</scope>
    <source>
        <strain evidence="2">JCM 9650</strain>
    </source>
</reference>
<dbReference type="EMBL" id="BAAAVA010000012">
    <property type="protein sequence ID" value="GAA2917064.1"/>
    <property type="molecule type" value="Genomic_DNA"/>
</dbReference>
<name>A0ABP6J1F2_9ACTN</name>
<protein>
    <recommendedName>
        <fullName evidence="3">NACHT domain-containing protein</fullName>
    </recommendedName>
</protein>
<accession>A0ABP6J1F2</accession>
<sequence>MSNSSFSEWLNGPTVPDKKNGHYYYVRDKLIPRLEELAEGRTPGHRRRPPAAWQALLDAAKARNKSGQGGRGPRVDAASRGILLKGASQPLTDVFPLDFVGREEELAELEAFAAAPDGAPQYLWLQAGPWAGKTALLAWFAAQRLPAGVDAAHYFIVGRLGTNVREGFVRVVGEQLASAAGLRRPPAVDPDAPDLGPLYEAAARARATRHRRLLLIVDGLDEDADADQNGCGIAGLLPKHPPHDMRVIVAGRHHPHVPLGLVSDHPLRNPGVVVRQLTDSPAARIIRDSAMQELKALVKDPAVGRRLLGLLASAQGALSGQDLADLIGITPLEVEEKLRSMVGRSMAPTRVDLLPLDAQLQAEVDAGIQTFVLAHTELQKAAVRALDRNTIAASKMQLHDWADGFRAEGWPEDTPNYLLTGYTRLVRESADTGRLADLVLDPRRQLRLAERSGPDVALADLDCVAPSSSSPSLSTAARASASRELLVPRVRPLPGAVSRTIARLGDVRRARNLALASGSAVAKADNLAGVAHVLAAIGHEQAAQTARDAAHWARMALTATGGRDYATDEAEAAAGQAALALLATEQERDGLVLLRSTRGSSTARNEAYAEAARMLPSHRPELLDDLEEQAETLAVEALEGDGTGAVALELWATVAAVDGTRANRLYDRVLQHAHAVWEAAPTLANVAVLAATASFLSQARPQEATDLVNTACRHIASTVLGDVPLTAADAFHLEFDFRHTLAALARARDDIGAVSDVGAVGEGCNDVLARVEALLPSEPTFPDASDDNDAPEGERLADEAFRLADQHDDNEAERCLEQALTLLPSAGTATGHAPVWLPDLAGALVRAEAAGDLEALLELAQSPADRTRAHAAVALAYADTGQSAKAREHAREAAVGAAIRSAPNAHWPFAAQALAAAGDAEAALALVEQQRPPADRSRRAEWRKTDRLTRVAVAAELGPSHPQMSTDLLLPLLEQLHAGSTAPRSQGLLIRLAELLPATPHNLGRAEELTSEVKTEALNRMTRGGPAAWQPEEVLVHALLRIRDGHDPDQQVNWLELDMRHRGTIHFPVAALAVLHAARGDADAAESAASRIPNPRRRAAALSAVASHFTGIPTRPLPGTDPARADPFTRNIQHLALTVTPSASADRRTAVHFLSQALNTSGWYHGLRVLAQVEPMAIPPVRDIFLVHTRAALDR</sequence>
<gene>
    <name evidence="1" type="ORF">GCM10010478_15870</name>
</gene>
<keyword evidence="2" id="KW-1185">Reference proteome</keyword>
<evidence type="ECO:0008006" key="3">
    <source>
        <dbReference type="Google" id="ProtNLM"/>
    </source>
</evidence>
<organism evidence="1 2">
    <name type="scientific">Streptomyces erythrogriseus</name>
    <dbReference type="NCBI Taxonomy" id="284027"/>
    <lineage>
        <taxon>Bacteria</taxon>
        <taxon>Bacillati</taxon>
        <taxon>Actinomycetota</taxon>
        <taxon>Actinomycetes</taxon>
        <taxon>Kitasatosporales</taxon>
        <taxon>Streptomycetaceae</taxon>
        <taxon>Streptomyces</taxon>
        <taxon>Streptomyces griseoincarnatus group</taxon>
    </lineage>
</organism>
<dbReference type="RefSeq" id="WP_199207677.1">
    <property type="nucleotide sequence ID" value="NZ_BAAAVA010000012.1"/>
</dbReference>